<dbReference type="SMART" id="SM00579">
    <property type="entry name" value="FBD"/>
    <property type="match status" value="1"/>
</dbReference>
<dbReference type="Gene3D" id="3.80.10.10">
    <property type="entry name" value="Ribonuclease Inhibitor"/>
    <property type="match status" value="1"/>
</dbReference>
<sequence length="463" mass="53885">MILRSSKALKHSSEHSPVASTDCEDIISKLPDVLLIHILSLLPDADACRTSVLSKRWKDLWVFLPYLHVVIPNNSTIEQANEYYDLVDKTLAVRDDMPIRRFFLYCSSECDYKRVHDWLRIVVLRKVQILELTCPRDKHRVRFSWDLFKTCNSLVELTLEGDLELDVAKDNILFPCLKKLNLVSVIYSGDESFVNLITSCHVLEELFLKKRDCTDNLKKIKVSSTSLKRLRICFTMDYANDCEVVIDAPKLEYLYLLSNRMSINYSLTKPPPLVEAYVSTSYYSSIAELFTSISCAKMMTLTYWTVSAISSMNLDMPIFPNLVKLIIHIERWDFLLKLLSNMPNLEHITFLDGFPDRKQSYYCGKAESVVLPPDCLPFKMKEITILNYDTITDGELSYIEHFLKHSVNLEKLRINAHNICSKRAEQILTFYHASNLCQIEFMWGTKRRRRPRRYKPCGPRKLD</sequence>
<gene>
    <name evidence="2" type="ORF">CTI12_AA170510</name>
</gene>
<dbReference type="InterPro" id="IPR053781">
    <property type="entry name" value="F-box_AtFBL13-like"/>
</dbReference>
<dbReference type="Pfam" id="PF24758">
    <property type="entry name" value="LRR_At5g56370"/>
    <property type="match status" value="1"/>
</dbReference>
<dbReference type="PROSITE" id="PS50181">
    <property type="entry name" value="FBOX"/>
    <property type="match status" value="1"/>
</dbReference>
<dbReference type="AlphaFoldDB" id="A0A2U1PBU9"/>
<accession>A0A2U1PBU9</accession>
<dbReference type="Gene3D" id="1.20.1280.50">
    <property type="match status" value="1"/>
</dbReference>
<dbReference type="InterPro" id="IPR032675">
    <property type="entry name" value="LRR_dom_sf"/>
</dbReference>
<proteinExistence type="predicted"/>
<protein>
    <submittedName>
        <fullName evidence="2">F-box/RNI-like/FBD-like domains-containing protein</fullName>
    </submittedName>
</protein>
<evidence type="ECO:0000259" key="1">
    <source>
        <dbReference type="PROSITE" id="PS50181"/>
    </source>
</evidence>
<dbReference type="STRING" id="35608.A0A2U1PBU9"/>
<dbReference type="SUPFAM" id="SSF52047">
    <property type="entry name" value="RNI-like"/>
    <property type="match status" value="1"/>
</dbReference>
<dbReference type="InterPro" id="IPR006566">
    <property type="entry name" value="FBD"/>
</dbReference>
<dbReference type="Pfam" id="PF00646">
    <property type="entry name" value="F-box"/>
    <property type="match status" value="1"/>
</dbReference>
<name>A0A2U1PBU9_ARTAN</name>
<dbReference type="InterPro" id="IPR050232">
    <property type="entry name" value="FBL13/AtMIF1-like"/>
</dbReference>
<evidence type="ECO:0000313" key="2">
    <source>
        <dbReference type="EMBL" id="PWA83223.1"/>
    </source>
</evidence>
<dbReference type="PANTHER" id="PTHR31900">
    <property type="entry name" value="F-BOX/RNI SUPERFAMILY PROTEIN-RELATED"/>
    <property type="match status" value="1"/>
</dbReference>
<dbReference type="InterPro" id="IPR036047">
    <property type="entry name" value="F-box-like_dom_sf"/>
</dbReference>
<dbReference type="CDD" id="cd22160">
    <property type="entry name" value="F-box_AtFBL13-like"/>
    <property type="match status" value="1"/>
</dbReference>
<dbReference type="Proteomes" id="UP000245207">
    <property type="component" value="Unassembled WGS sequence"/>
</dbReference>
<dbReference type="PANTHER" id="PTHR31900:SF34">
    <property type="entry name" value="EMB|CAB62440.1-RELATED"/>
    <property type="match status" value="1"/>
</dbReference>
<dbReference type="InterPro" id="IPR055411">
    <property type="entry name" value="LRR_FXL15/At3g58940/PEG3-like"/>
</dbReference>
<feature type="domain" description="F-box" evidence="1">
    <location>
        <begin position="24"/>
        <end position="60"/>
    </location>
</feature>
<dbReference type="SUPFAM" id="SSF81383">
    <property type="entry name" value="F-box domain"/>
    <property type="match status" value="1"/>
</dbReference>
<dbReference type="EMBL" id="PKPP01001375">
    <property type="protein sequence ID" value="PWA83223.1"/>
    <property type="molecule type" value="Genomic_DNA"/>
</dbReference>
<comment type="caution">
    <text evidence="2">The sequence shown here is derived from an EMBL/GenBank/DDBJ whole genome shotgun (WGS) entry which is preliminary data.</text>
</comment>
<dbReference type="InterPro" id="IPR001810">
    <property type="entry name" value="F-box_dom"/>
</dbReference>
<keyword evidence="3" id="KW-1185">Reference proteome</keyword>
<reference evidence="2 3" key="1">
    <citation type="journal article" date="2018" name="Mol. Plant">
        <title>The genome of Artemisia annua provides insight into the evolution of Asteraceae family and artemisinin biosynthesis.</title>
        <authorList>
            <person name="Shen Q."/>
            <person name="Zhang L."/>
            <person name="Liao Z."/>
            <person name="Wang S."/>
            <person name="Yan T."/>
            <person name="Shi P."/>
            <person name="Liu M."/>
            <person name="Fu X."/>
            <person name="Pan Q."/>
            <person name="Wang Y."/>
            <person name="Lv Z."/>
            <person name="Lu X."/>
            <person name="Zhang F."/>
            <person name="Jiang W."/>
            <person name="Ma Y."/>
            <person name="Chen M."/>
            <person name="Hao X."/>
            <person name="Li L."/>
            <person name="Tang Y."/>
            <person name="Lv G."/>
            <person name="Zhou Y."/>
            <person name="Sun X."/>
            <person name="Brodelius P.E."/>
            <person name="Rose J.K.C."/>
            <person name="Tang K."/>
        </authorList>
    </citation>
    <scope>NUCLEOTIDE SEQUENCE [LARGE SCALE GENOMIC DNA]</scope>
    <source>
        <strain evidence="3">cv. Huhao1</strain>
        <tissue evidence="2">Leaf</tissue>
    </source>
</reference>
<evidence type="ECO:0000313" key="3">
    <source>
        <dbReference type="Proteomes" id="UP000245207"/>
    </source>
</evidence>
<organism evidence="2 3">
    <name type="scientific">Artemisia annua</name>
    <name type="common">Sweet wormwood</name>
    <dbReference type="NCBI Taxonomy" id="35608"/>
    <lineage>
        <taxon>Eukaryota</taxon>
        <taxon>Viridiplantae</taxon>
        <taxon>Streptophyta</taxon>
        <taxon>Embryophyta</taxon>
        <taxon>Tracheophyta</taxon>
        <taxon>Spermatophyta</taxon>
        <taxon>Magnoliopsida</taxon>
        <taxon>eudicotyledons</taxon>
        <taxon>Gunneridae</taxon>
        <taxon>Pentapetalae</taxon>
        <taxon>asterids</taxon>
        <taxon>campanulids</taxon>
        <taxon>Asterales</taxon>
        <taxon>Asteraceae</taxon>
        <taxon>Asteroideae</taxon>
        <taxon>Anthemideae</taxon>
        <taxon>Artemisiinae</taxon>
        <taxon>Artemisia</taxon>
    </lineage>
</organism>
<dbReference type="OrthoDB" id="1098139at2759"/>